<proteinExistence type="predicted"/>
<evidence type="ECO:0000256" key="1">
    <source>
        <dbReference type="SAM" id="SignalP"/>
    </source>
</evidence>
<dbReference type="Proteomes" id="UP000198519">
    <property type="component" value="Unassembled WGS sequence"/>
</dbReference>
<evidence type="ECO:0000313" key="4">
    <source>
        <dbReference type="Proteomes" id="UP000198519"/>
    </source>
</evidence>
<protein>
    <recommendedName>
        <fullName evidence="2">ABC-type transport auxiliary lipoprotein component domain-containing protein</fullName>
    </recommendedName>
</protein>
<name>A0A1I4Q0F3_9GAMM</name>
<feature type="signal peptide" evidence="1">
    <location>
        <begin position="1"/>
        <end position="23"/>
    </location>
</feature>
<dbReference type="EMBL" id="FOUE01000003">
    <property type="protein sequence ID" value="SFM33160.1"/>
    <property type="molecule type" value="Genomic_DNA"/>
</dbReference>
<evidence type="ECO:0000259" key="2">
    <source>
        <dbReference type="Pfam" id="PF03886"/>
    </source>
</evidence>
<keyword evidence="1" id="KW-0732">Signal</keyword>
<dbReference type="Gene3D" id="3.40.50.10610">
    <property type="entry name" value="ABC-type transport auxiliary lipoprotein component"/>
    <property type="match status" value="1"/>
</dbReference>
<dbReference type="STRING" id="488535.SAMN04487963_2093"/>
<sequence>MMNQPRYALACLFTLMLTGCSQAPVIPPPGYLLPGATAVGVHPLTVEVRLAGYLDQGGIVYQLSNSELHIARQHRWAEPLGRQLERALHAALSEQALSGENRLVVSLSQFQGVQVDSGDLAIIQGVWQFSEAGKTSQQGKIDWQAPVPADGYAALVETLDQGWQDTARNIVSALGH</sequence>
<dbReference type="AlphaFoldDB" id="A0A1I4Q0F3"/>
<dbReference type="InterPro" id="IPR005586">
    <property type="entry name" value="ABC_trans_aux"/>
</dbReference>
<gene>
    <name evidence="3" type="ORF">SAMN04487963_2093</name>
</gene>
<dbReference type="SUPFAM" id="SSF159594">
    <property type="entry name" value="XCC0632-like"/>
    <property type="match status" value="1"/>
</dbReference>
<dbReference type="PROSITE" id="PS51257">
    <property type="entry name" value="PROKAR_LIPOPROTEIN"/>
    <property type="match status" value="1"/>
</dbReference>
<keyword evidence="4" id="KW-1185">Reference proteome</keyword>
<dbReference type="OrthoDB" id="6198336at2"/>
<evidence type="ECO:0000313" key="3">
    <source>
        <dbReference type="EMBL" id="SFM33160.1"/>
    </source>
</evidence>
<feature type="chain" id="PRO_5011555700" description="ABC-type transport auxiliary lipoprotein component domain-containing protein" evidence="1">
    <location>
        <begin position="24"/>
        <end position="176"/>
    </location>
</feature>
<organism evidence="3 4">
    <name type="scientific">Marinobacter zhejiangensis</name>
    <dbReference type="NCBI Taxonomy" id="488535"/>
    <lineage>
        <taxon>Bacteria</taxon>
        <taxon>Pseudomonadati</taxon>
        <taxon>Pseudomonadota</taxon>
        <taxon>Gammaproteobacteria</taxon>
        <taxon>Pseudomonadales</taxon>
        <taxon>Marinobacteraceae</taxon>
        <taxon>Marinobacter</taxon>
    </lineage>
</organism>
<reference evidence="4" key="1">
    <citation type="submission" date="2016-10" db="EMBL/GenBank/DDBJ databases">
        <authorList>
            <person name="Varghese N."/>
            <person name="Submissions S."/>
        </authorList>
    </citation>
    <scope>NUCLEOTIDE SEQUENCE [LARGE SCALE GENOMIC DNA]</scope>
    <source>
        <strain evidence="4">CGMCC 1.7061</strain>
    </source>
</reference>
<dbReference type="RefSeq" id="WP_092022266.1">
    <property type="nucleotide sequence ID" value="NZ_FOUE01000003.1"/>
</dbReference>
<accession>A0A1I4Q0F3</accession>
<dbReference type="Pfam" id="PF03886">
    <property type="entry name" value="ABC_trans_aux"/>
    <property type="match status" value="1"/>
</dbReference>
<feature type="domain" description="ABC-type transport auxiliary lipoprotein component" evidence="2">
    <location>
        <begin position="47"/>
        <end position="171"/>
    </location>
</feature>